<gene>
    <name evidence="1" type="ordered locus">Hfelis_04470</name>
</gene>
<dbReference type="HOGENOM" id="CLU_022130_1_0_7"/>
<sequence>MNDLQTYDLLQDPEIAAQFELACQEKDSQIKEALKNHPFFEESLAHYQRKHAHLEQKDLVANTRAQFHAHNPQEDLSFIDTQEKALEKSKDKDSDRATLHRFILDKWRGILDNKINAWKQATQAKMEQDFLERMRAWFKALWQAKQLTKQAPELFGTSGLFMDAKGLALESLDLEGLGDLEAQKRALENLEGLDTDIETQHRGHAFSVGSSPTRLNLAQIKALFNQIQNNKALMQICDLLGRMKEMQQEMIKEMIKELKSYSYTERHPTRDYKEEICGIHLSNDLENLIPQELALLDDPDLEVLFYLKFTEKRLFCFEKQGYIDHHLEGVEEVEVEVEKKQEKEGEKGPIIICVDTSGSMSGDPELIAKALTLFLAVHAKREKRACYLINFSEGTTALDLSGGDWMARLNNFLTFSFRDGWENVDLAIKQGIEQMEKENYKNADLLVISDGYFTNTNMGDLARQMQNKRQDKNRFYLLDVNGNSGAKHAFDKHWVYDSHNQNIRTLCELSNDLGA</sequence>
<keyword evidence="2" id="KW-1185">Reference proteome</keyword>
<dbReference type="PANTHER" id="PTHR36846:SF1">
    <property type="entry name" value="PROTEIN VIAA"/>
    <property type="match status" value="1"/>
</dbReference>
<dbReference type="RefSeq" id="WP_013468901.1">
    <property type="nucleotide sequence ID" value="NC_014810.2"/>
</dbReference>
<proteinExistence type="predicted"/>
<dbReference type="EMBL" id="FQ670179">
    <property type="protein sequence ID" value="CBY82531.1"/>
    <property type="molecule type" value="Genomic_DNA"/>
</dbReference>
<dbReference type="eggNOG" id="COG2425">
    <property type="taxonomic scope" value="Bacteria"/>
</dbReference>
<dbReference type="Gene3D" id="3.40.50.410">
    <property type="entry name" value="von Willebrand factor, type A domain"/>
    <property type="match status" value="1"/>
</dbReference>
<reference evidence="1 2" key="1">
    <citation type="journal article" date="2011" name="Genome Biol. Evol.">
        <title>Comparative whole genome sequence analysis of the carcinogenic bacterial model pathogen Helicobacter felis.</title>
        <authorList>
            <person name="Arnold I.C."/>
            <person name="Zigova Z."/>
            <person name="Holden M."/>
            <person name="Lawley T.D."/>
            <person name="Rad R."/>
            <person name="Dougan G."/>
            <person name="Falkow S."/>
            <person name="Bentley S.D."/>
            <person name="Muller A."/>
        </authorList>
    </citation>
    <scope>NUCLEOTIDE SEQUENCE [LARGE SCALE GENOMIC DNA]</scope>
    <source>
        <strain evidence="2">ATCC 49179 / CCUG 28539 / NCTC 12436 / CS1</strain>
    </source>
</reference>
<accession>E7A9K5</accession>
<organism evidence="1 2">
    <name type="scientific">Helicobacter felis (strain ATCC 49179 / CCUG 28539 / NCTC 12436 / CS1)</name>
    <dbReference type="NCBI Taxonomy" id="936155"/>
    <lineage>
        <taxon>Bacteria</taxon>
        <taxon>Pseudomonadati</taxon>
        <taxon>Campylobacterota</taxon>
        <taxon>Epsilonproteobacteria</taxon>
        <taxon>Campylobacterales</taxon>
        <taxon>Helicobacteraceae</taxon>
        <taxon>Helicobacter</taxon>
    </lineage>
</organism>
<dbReference type="InterPro" id="IPR036465">
    <property type="entry name" value="vWFA_dom_sf"/>
</dbReference>
<dbReference type="GeneID" id="69053271"/>
<name>E7A9K5_HELFC</name>
<dbReference type="SUPFAM" id="SSF53300">
    <property type="entry name" value="vWA-like"/>
    <property type="match status" value="1"/>
</dbReference>
<dbReference type="KEGG" id="hfe:HFELIS_04470"/>
<evidence type="ECO:0000313" key="1">
    <source>
        <dbReference type="EMBL" id="CBY82531.1"/>
    </source>
</evidence>
<dbReference type="STRING" id="936155.HFELIS_04470"/>
<dbReference type="GO" id="GO:0005829">
    <property type="term" value="C:cytosol"/>
    <property type="evidence" value="ECO:0007669"/>
    <property type="project" value="TreeGrafter"/>
</dbReference>
<dbReference type="PANTHER" id="PTHR36846">
    <property type="entry name" value="PROTEIN VIAA"/>
    <property type="match status" value="1"/>
</dbReference>
<evidence type="ECO:0000313" key="2">
    <source>
        <dbReference type="Proteomes" id="UP000007934"/>
    </source>
</evidence>
<protein>
    <recommendedName>
        <fullName evidence="3">VWFA domain-containing protein</fullName>
    </recommendedName>
</protein>
<dbReference type="Proteomes" id="UP000007934">
    <property type="component" value="Chromosome"/>
</dbReference>
<evidence type="ECO:0008006" key="3">
    <source>
        <dbReference type="Google" id="ProtNLM"/>
    </source>
</evidence>
<dbReference type="AlphaFoldDB" id="E7A9K5"/>